<dbReference type="eggNOG" id="ENOG502SQ5K">
    <property type="taxonomic scope" value="Eukaryota"/>
</dbReference>
<dbReference type="KEGG" id="cfj:CFIO01_02860"/>
<proteinExistence type="predicted"/>
<evidence type="ECO:0000313" key="4">
    <source>
        <dbReference type="Proteomes" id="UP000020467"/>
    </source>
</evidence>
<dbReference type="EMBL" id="JARH01001052">
    <property type="protein sequence ID" value="EXF73568.1"/>
    <property type="molecule type" value="Genomic_DNA"/>
</dbReference>
<feature type="region of interest" description="Disordered" evidence="1">
    <location>
        <begin position="417"/>
        <end position="451"/>
    </location>
</feature>
<dbReference type="HOGENOM" id="CLU_490011_0_0_1"/>
<dbReference type="Proteomes" id="UP000020467">
    <property type="component" value="Unassembled WGS sequence"/>
</dbReference>
<keyword evidence="4" id="KW-1185">Reference proteome</keyword>
<comment type="caution">
    <text evidence="3">The sequence shown here is derived from an EMBL/GenBank/DDBJ whole genome shotgun (WGS) entry which is preliminary data.</text>
</comment>
<evidence type="ECO:0000256" key="2">
    <source>
        <dbReference type="SAM" id="Phobius"/>
    </source>
</evidence>
<dbReference type="STRING" id="1445577.A0A010RN53"/>
<protein>
    <submittedName>
        <fullName evidence="3">Uncharacterized protein</fullName>
    </submittedName>
</protein>
<name>A0A010RN53_9PEZI</name>
<feature type="compositionally biased region" description="Low complexity" evidence="1">
    <location>
        <begin position="25"/>
        <end position="35"/>
    </location>
</feature>
<gene>
    <name evidence="3" type="ORF">CFIO01_02860</name>
</gene>
<keyword evidence="2" id="KW-0472">Membrane</keyword>
<sequence>MAPKKQSEQRQILAQSNKPEESEISEQSEGQPSPQTASCQALIHTVCPQYLTTKEAEQIIRQFESLPWLENKQVLWSGVEKTQAQEWADNRGMQTLTTAMGPLMDSNNPFCLKSKKGSKAWSKYMKGASLVFAWRISQGSFTTVLTPPPPERFHPDGLTNYQDIEEPVLKGRLGTPTSCRIFLAHPTVHGAQDFRYQIWPVDFTDQWFDTFKVNERLTHAWRTISKHRTITKWVRTTDEHLKPAPMVKMDQTGKAMDAPLLTTSCDGIVTPDEANAPNSTFSINENTHSSPILSAPVLQIPELVSQTRTNTNIRIDLARVNKSSDQPMTTTGPVTPQQRQNVNSQTQADAGTQTVQAPPTIIPHVYKIPSDEAATLVASRRPQSQQSISQTQGKAEMSRAIPFNKTTTSHVKFYLGSAYPLPNEPDTSQVQRDEEASQANPPSAPVADQQSMAEDPSDFLICLHLAILEMTLSLLLVSIGMALLFMAIIKELVKIEATEITEDPFGGDLAPSKRKAILRAARKARREADPAIQARKAARREAKKARKLALEMAASN</sequence>
<keyword evidence="2" id="KW-0812">Transmembrane</keyword>
<accession>A0A010RN53</accession>
<keyword evidence="2" id="KW-1133">Transmembrane helix</keyword>
<dbReference type="AlphaFoldDB" id="A0A010RN53"/>
<reference evidence="3 4" key="1">
    <citation type="submission" date="2014-02" db="EMBL/GenBank/DDBJ databases">
        <title>The genome sequence of Colletotrichum fioriniae PJ7.</title>
        <authorList>
            <person name="Baroncelli R."/>
            <person name="Thon M.R."/>
        </authorList>
    </citation>
    <scope>NUCLEOTIDE SEQUENCE [LARGE SCALE GENOMIC DNA]</scope>
    <source>
        <strain evidence="3 4">PJ7</strain>
    </source>
</reference>
<feature type="transmembrane region" description="Helical" evidence="2">
    <location>
        <begin position="465"/>
        <end position="489"/>
    </location>
</feature>
<dbReference type="OrthoDB" id="5232980at2759"/>
<feature type="region of interest" description="Disordered" evidence="1">
    <location>
        <begin position="323"/>
        <end position="357"/>
    </location>
</feature>
<feature type="region of interest" description="Disordered" evidence="1">
    <location>
        <begin position="1"/>
        <end position="37"/>
    </location>
</feature>
<organism evidence="3 4">
    <name type="scientific">Colletotrichum fioriniae PJ7</name>
    <dbReference type="NCBI Taxonomy" id="1445577"/>
    <lineage>
        <taxon>Eukaryota</taxon>
        <taxon>Fungi</taxon>
        <taxon>Dikarya</taxon>
        <taxon>Ascomycota</taxon>
        <taxon>Pezizomycotina</taxon>
        <taxon>Sordariomycetes</taxon>
        <taxon>Hypocreomycetidae</taxon>
        <taxon>Glomerellales</taxon>
        <taxon>Glomerellaceae</taxon>
        <taxon>Colletotrichum</taxon>
        <taxon>Colletotrichum acutatum species complex</taxon>
    </lineage>
</organism>
<evidence type="ECO:0000256" key="1">
    <source>
        <dbReference type="SAM" id="MobiDB-lite"/>
    </source>
</evidence>
<evidence type="ECO:0000313" key="3">
    <source>
        <dbReference type="EMBL" id="EXF73568.1"/>
    </source>
</evidence>